<sequence length="92" mass="10364">MVQNGDDFTLRVSRHLAYISEFTTNIQHIQSEDNTEADDLSRGNEYPERGCNPSPTQTQPPSSSKNINVFDYHLPADPLPSISLNYIDIARV</sequence>
<organism evidence="2 3">
    <name type="scientific">Petrolisthes manimaculis</name>
    <dbReference type="NCBI Taxonomy" id="1843537"/>
    <lineage>
        <taxon>Eukaryota</taxon>
        <taxon>Metazoa</taxon>
        <taxon>Ecdysozoa</taxon>
        <taxon>Arthropoda</taxon>
        <taxon>Crustacea</taxon>
        <taxon>Multicrustacea</taxon>
        <taxon>Malacostraca</taxon>
        <taxon>Eumalacostraca</taxon>
        <taxon>Eucarida</taxon>
        <taxon>Decapoda</taxon>
        <taxon>Pleocyemata</taxon>
        <taxon>Anomura</taxon>
        <taxon>Galatheoidea</taxon>
        <taxon>Porcellanidae</taxon>
        <taxon>Petrolisthes</taxon>
    </lineage>
</organism>
<evidence type="ECO:0000313" key="3">
    <source>
        <dbReference type="Proteomes" id="UP001292094"/>
    </source>
</evidence>
<keyword evidence="3" id="KW-1185">Reference proteome</keyword>
<reference evidence="2" key="1">
    <citation type="submission" date="2023-11" db="EMBL/GenBank/DDBJ databases">
        <title>Genome assemblies of two species of porcelain crab, Petrolisthes cinctipes and Petrolisthes manimaculis (Anomura: Porcellanidae).</title>
        <authorList>
            <person name="Angst P."/>
        </authorList>
    </citation>
    <scope>NUCLEOTIDE SEQUENCE</scope>
    <source>
        <strain evidence="2">PB745_02</strain>
        <tissue evidence="2">Gill</tissue>
    </source>
</reference>
<dbReference type="EMBL" id="JAWZYT010000517">
    <property type="protein sequence ID" value="KAK4322475.1"/>
    <property type="molecule type" value="Genomic_DNA"/>
</dbReference>
<dbReference type="AlphaFoldDB" id="A0AAE1UKS2"/>
<accession>A0AAE1UKS2</accession>
<comment type="caution">
    <text evidence="2">The sequence shown here is derived from an EMBL/GenBank/DDBJ whole genome shotgun (WGS) entry which is preliminary data.</text>
</comment>
<protein>
    <submittedName>
        <fullName evidence="2">Uncharacterized protein</fullName>
    </submittedName>
</protein>
<feature type="region of interest" description="Disordered" evidence="1">
    <location>
        <begin position="29"/>
        <end position="67"/>
    </location>
</feature>
<feature type="compositionally biased region" description="Low complexity" evidence="1">
    <location>
        <begin position="53"/>
        <end position="64"/>
    </location>
</feature>
<feature type="compositionally biased region" description="Basic and acidic residues" evidence="1">
    <location>
        <begin position="39"/>
        <end position="48"/>
    </location>
</feature>
<name>A0AAE1UKS2_9EUCA</name>
<evidence type="ECO:0000313" key="2">
    <source>
        <dbReference type="EMBL" id="KAK4322475.1"/>
    </source>
</evidence>
<evidence type="ECO:0000256" key="1">
    <source>
        <dbReference type="SAM" id="MobiDB-lite"/>
    </source>
</evidence>
<proteinExistence type="predicted"/>
<gene>
    <name evidence="2" type="ORF">Pmani_006815</name>
</gene>
<dbReference type="Proteomes" id="UP001292094">
    <property type="component" value="Unassembled WGS sequence"/>
</dbReference>